<feature type="compositionally biased region" description="Basic and acidic residues" evidence="1">
    <location>
        <begin position="73"/>
        <end position="87"/>
    </location>
</feature>
<dbReference type="AlphaFoldDB" id="H1VDL2"/>
<dbReference type="VEuPathDB" id="FungiDB:CH63R_08949"/>
<evidence type="ECO:0000256" key="1">
    <source>
        <dbReference type="SAM" id="MobiDB-lite"/>
    </source>
</evidence>
<dbReference type="EMBL" id="CACQ02002913">
    <property type="protein sequence ID" value="CCF38315.1"/>
    <property type="molecule type" value="Genomic_DNA"/>
</dbReference>
<evidence type="ECO:0000313" key="3">
    <source>
        <dbReference type="Proteomes" id="UP000007174"/>
    </source>
</evidence>
<dbReference type="HOGENOM" id="CLU_1510500_0_0_1"/>
<protein>
    <submittedName>
        <fullName evidence="2">Uncharacterized protein</fullName>
    </submittedName>
</protein>
<name>H1VDL2_COLHI</name>
<feature type="region of interest" description="Disordered" evidence="1">
    <location>
        <begin position="73"/>
        <end position="97"/>
    </location>
</feature>
<proteinExistence type="predicted"/>
<feature type="compositionally biased region" description="Polar residues" evidence="1">
    <location>
        <begin position="88"/>
        <end position="97"/>
    </location>
</feature>
<organism evidence="2 3">
    <name type="scientific">Colletotrichum higginsianum (strain IMI 349063)</name>
    <name type="common">Crucifer anthracnose fungus</name>
    <dbReference type="NCBI Taxonomy" id="759273"/>
    <lineage>
        <taxon>Eukaryota</taxon>
        <taxon>Fungi</taxon>
        <taxon>Dikarya</taxon>
        <taxon>Ascomycota</taxon>
        <taxon>Pezizomycotina</taxon>
        <taxon>Sordariomycetes</taxon>
        <taxon>Hypocreomycetidae</taxon>
        <taxon>Glomerellales</taxon>
        <taxon>Glomerellaceae</taxon>
        <taxon>Colletotrichum</taxon>
        <taxon>Colletotrichum destructivum species complex</taxon>
    </lineage>
</organism>
<dbReference type="Proteomes" id="UP000007174">
    <property type="component" value="Unassembled WGS sequence"/>
</dbReference>
<reference evidence="3" key="1">
    <citation type="journal article" date="2012" name="Nat. Genet.">
        <title>Lifestyle transitions in plant pathogenic Colletotrichum fungi deciphered by genome and transcriptome analyses.</title>
        <authorList>
            <person name="O'Connell R.J."/>
            <person name="Thon M.R."/>
            <person name="Hacquard S."/>
            <person name="Amyotte S.G."/>
            <person name="Kleemann J."/>
            <person name="Torres M.F."/>
            <person name="Damm U."/>
            <person name="Buiate E.A."/>
            <person name="Epstein L."/>
            <person name="Alkan N."/>
            <person name="Altmueller J."/>
            <person name="Alvarado-Balderrama L."/>
            <person name="Bauser C.A."/>
            <person name="Becker C."/>
            <person name="Birren B.W."/>
            <person name="Chen Z."/>
            <person name="Choi J."/>
            <person name="Crouch J.A."/>
            <person name="Duvick J.P."/>
            <person name="Farman M.A."/>
            <person name="Gan P."/>
            <person name="Heiman D."/>
            <person name="Henrissat B."/>
            <person name="Howard R.J."/>
            <person name="Kabbage M."/>
            <person name="Koch C."/>
            <person name="Kracher B."/>
            <person name="Kubo Y."/>
            <person name="Law A.D."/>
            <person name="Lebrun M.-H."/>
            <person name="Lee Y.-H."/>
            <person name="Miyara I."/>
            <person name="Moore N."/>
            <person name="Neumann U."/>
            <person name="Nordstroem K."/>
            <person name="Panaccione D.G."/>
            <person name="Panstruga R."/>
            <person name="Place M."/>
            <person name="Proctor R.H."/>
            <person name="Prusky D."/>
            <person name="Rech G."/>
            <person name="Reinhardt R."/>
            <person name="Rollins J.A."/>
            <person name="Rounsley S."/>
            <person name="Schardl C.L."/>
            <person name="Schwartz D.C."/>
            <person name="Shenoy N."/>
            <person name="Shirasu K."/>
            <person name="Sikhakolli U.R."/>
            <person name="Stueber K."/>
            <person name="Sukno S.A."/>
            <person name="Sweigard J.A."/>
            <person name="Takano Y."/>
            <person name="Takahara H."/>
            <person name="Trail F."/>
            <person name="van der Does H.C."/>
            <person name="Voll L.M."/>
            <person name="Will I."/>
            <person name="Young S."/>
            <person name="Zeng Q."/>
            <person name="Zhang J."/>
            <person name="Zhou S."/>
            <person name="Dickman M.B."/>
            <person name="Schulze-Lefert P."/>
            <person name="Ver Loren van Themaat E."/>
            <person name="Ma L.-J."/>
            <person name="Vaillancourt L.J."/>
        </authorList>
    </citation>
    <scope>NUCLEOTIDE SEQUENCE [LARGE SCALE GENOMIC DNA]</scope>
    <source>
        <strain evidence="3">IMI 349063</strain>
    </source>
</reference>
<accession>H1VDL2</accession>
<evidence type="ECO:0000313" key="2">
    <source>
        <dbReference type="EMBL" id="CCF38315.1"/>
    </source>
</evidence>
<gene>
    <name evidence="2" type="ORF">CH063_01888</name>
</gene>
<sequence>MNDGWPRHFALFVRDRGPKVLFARWRGGGFQALPNSKNTGCKSHGGSKIPWPRFLSLSLYIYISCLVGNHKRLDPKPHTSHEARQSGERTNPPSLSFLTPLQAFTDQSSSRKQRGTESDSPQRGVCGVRLFDLLPSLTQNSNHCTHTPFLAHKLHFQLGNAAREKEEGPSPPQSIVDR</sequence>